<proteinExistence type="predicted"/>
<dbReference type="CDD" id="cd03794">
    <property type="entry name" value="GT4_WbuB-like"/>
    <property type="match status" value="1"/>
</dbReference>
<evidence type="ECO:0000313" key="3">
    <source>
        <dbReference type="EMBL" id="MVT43264.1"/>
    </source>
</evidence>
<dbReference type="InterPro" id="IPR001296">
    <property type="entry name" value="Glyco_trans_1"/>
</dbReference>
<evidence type="ECO:0000259" key="2">
    <source>
        <dbReference type="Pfam" id="PF13579"/>
    </source>
</evidence>
<dbReference type="Pfam" id="PF13579">
    <property type="entry name" value="Glyco_trans_4_4"/>
    <property type="match status" value="1"/>
</dbReference>
<dbReference type="Pfam" id="PF00534">
    <property type="entry name" value="Glycos_transf_1"/>
    <property type="match status" value="1"/>
</dbReference>
<dbReference type="SUPFAM" id="SSF53756">
    <property type="entry name" value="UDP-Glycosyltransferase/glycogen phosphorylase"/>
    <property type="match status" value="1"/>
</dbReference>
<accession>A0A6N8JE75</accession>
<evidence type="ECO:0000259" key="1">
    <source>
        <dbReference type="Pfam" id="PF00534"/>
    </source>
</evidence>
<dbReference type="PANTHER" id="PTHR12526">
    <property type="entry name" value="GLYCOSYLTRANSFERASE"/>
    <property type="match status" value="1"/>
</dbReference>
<keyword evidence="3" id="KW-0808">Transferase</keyword>
<organism evidence="3 4">
    <name type="scientific">Chitinophaga oryziterrae</name>
    <dbReference type="NCBI Taxonomy" id="1031224"/>
    <lineage>
        <taxon>Bacteria</taxon>
        <taxon>Pseudomonadati</taxon>
        <taxon>Bacteroidota</taxon>
        <taxon>Chitinophagia</taxon>
        <taxon>Chitinophagales</taxon>
        <taxon>Chitinophagaceae</taxon>
        <taxon>Chitinophaga</taxon>
    </lineage>
</organism>
<dbReference type="Gene3D" id="3.40.50.2000">
    <property type="entry name" value="Glycogen Phosphorylase B"/>
    <property type="match status" value="2"/>
</dbReference>
<dbReference type="OrthoDB" id="9811902at2"/>
<dbReference type="NCBIfam" id="NF007640">
    <property type="entry name" value="PRK10307.1"/>
    <property type="match status" value="1"/>
</dbReference>
<dbReference type="EMBL" id="WRXO01000007">
    <property type="protein sequence ID" value="MVT43264.1"/>
    <property type="molecule type" value="Genomic_DNA"/>
</dbReference>
<dbReference type="Proteomes" id="UP000468388">
    <property type="component" value="Unassembled WGS sequence"/>
</dbReference>
<gene>
    <name evidence="3" type="ORF">GO495_21885</name>
</gene>
<protein>
    <submittedName>
        <fullName evidence="3">WcaI family glycosyltransferase</fullName>
    </submittedName>
</protein>
<dbReference type="InterPro" id="IPR028098">
    <property type="entry name" value="Glyco_trans_4-like_N"/>
</dbReference>
<feature type="domain" description="Glycosyltransferase subfamily 4-like N-terminal" evidence="2">
    <location>
        <begin position="17"/>
        <end position="210"/>
    </location>
</feature>
<sequence length="415" mass="46793">MAKRLLLIGGNFSPEQTGIGKYNGEMIKWLAAGGYDCSVITSYPYYPQWKVQPPYDKHKNWYRKEVMKEEGWQGKITVYRCPQYVPAKPSGKTRMLLDFSFAVSAFFKLLQLLPRKKFDVVISVVPPFHLGLLAVLYKKLRGAKVLYHVQDMQIEAARDLNMIRSPRLIKMLFGLERYILKRADMVSSISDGMMSKIQQKAGKDIFFFPNWVDVTLFHPLEERMLLKTEYGFAASDKIVLYSGAIGEKQGLEAILHAADRLKEQDGLKFLICGSGPYKEKLMGLAEEMGLQNVIFFPLQPFERFNHFLNMADVHLVIQKGNASDLVMPSKLTTILAVGGLALVTANSGTSLHKLVSTHNMGIVVDAEDQDALNEGIIRSMNGNVREMASNGRAYAETYLSVGEIMTRFEEAVIVR</sequence>
<keyword evidence="4" id="KW-1185">Reference proteome</keyword>
<dbReference type="AlphaFoldDB" id="A0A6N8JE75"/>
<feature type="domain" description="Glycosyl transferase family 1" evidence="1">
    <location>
        <begin position="229"/>
        <end position="390"/>
    </location>
</feature>
<name>A0A6N8JE75_9BACT</name>
<evidence type="ECO:0000313" key="4">
    <source>
        <dbReference type="Proteomes" id="UP000468388"/>
    </source>
</evidence>
<reference evidence="3 4" key="1">
    <citation type="submission" date="2019-12" db="EMBL/GenBank/DDBJ databases">
        <title>The draft genomic sequence of strain Chitinophaga oryziterrae JCM 16595.</title>
        <authorList>
            <person name="Zhang X."/>
        </authorList>
    </citation>
    <scope>NUCLEOTIDE SEQUENCE [LARGE SCALE GENOMIC DNA]</scope>
    <source>
        <strain evidence="3 4">JCM 16595</strain>
    </source>
</reference>
<dbReference type="PANTHER" id="PTHR12526:SF633">
    <property type="entry name" value="COLANIC ACID BIOSYNTHESIS GLYCOSYL TRANSFERASE WCAI-RELATED"/>
    <property type="match status" value="1"/>
</dbReference>
<comment type="caution">
    <text evidence="3">The sequence shown here is derived from an EMBL/GenBank/DDBJ whole genome shotgun (WGS) entry which is preliminary data.</text>
</comment>
<dbReference type="GO" id="GO:0016757">
    <property type="term" value="F:glycosyltransferase activity"/>
    <property type="evidence" value="ECO:0007669"/>
    <property type="project" value="InterPro"/>
</dbReference>